<name>A0A196SA24_BLAHN</name>
<reference evidence="3 4" key="1">
    <citation type="submission" date="2016-05" db="EMBL/GenBank/DDBJ databases">
        <title>Nuclear genome of Blastocystis sp. subtype 1 NandII.</title>
        <authorList>
            <person name="Gentekaki E."/>
            <person name="Curtis B."/>
            <person name="Stairs C."/>
            <person name="Eme L."/>
            <person name="Herman E."/>
            <person name="Klimes V."/>
            <person name="Arias M.C."/>
            <person name="Elias M."/>
            <person name="Hilliou F."/>
            <person name="Klute M."/>
            <person name="Malik S.-B."/>
            <person name="Pightling A."/>
            <person name="Rachubinski R."/>
            <person name="Salas D."/>
            <person name="Schlacht A."/>
            <person name="Suga H."/>
            <person name="Archibald J."/>
            <person name="Ball S.G."/>
            <person name="Clark G."/>
            <person name="Dacks J."/>
            <person name="Van Der Giezen M."/>
            <person name="Tsaousis A."/>
            <person name="Roger A."/>
        </authorList>
    </citation>
    <scope>NUCLEOTIDE SEQUENCE [LARGE SCALE GENOMIC DNA]</scope>
    <source>
        <strain evidence="4">ATCC 50177 / NandII</strain>
    </source>
</reference>
<feature type="transmembrane region" description="Helical" evidence="2">
    <location>
        <begin position="97"/>
        <end position="123"/>
    </location>
</feature>
<keyword evidence="2" id="KW-1133">Transmembrane helix</keyword>
<evidence type="ECO:0000256" key="2">
    <source>
        <dbReference type="SAM" id="Phobius"/>
    </source>
</evidence>
<comment type="caution">
    <text evidence="3">The sequence shown here is derived from an EMBL/GenBank/DDBJ whole genome shotgun (WGS) entry which is preliminary data.</text>
</comment>
<keyword evidence="4" id="KW-1185">Reference proteome</keyword>
<feature type="compositionally biased region" description="Polar residues" evidence="1">
    <location>
        <begin position="34"/>
        <end position="43"/>
    </location>
</feature>
<proteinExistence type="predicted"/>
<feature type="compositionally biased region" description="Basic and acidic residues" evidence="1">
    <location>
        <begin position="45"/>
        <end position="58"/>
    </location>
</feature>
<evidence type="ECO:0000256" key="1">
    <source>
        <dbReference type="SAM" id="MobiDB-lite"/>
    </source>
</evidence>
<organism evidence="3 4">
    <name type="scientific">Blastocystis sp. subtype 1 (strain ATCC 50177 / NandII)</name>
    <dbReference type="NCBI Taxonomy" id="478820"/>
    <lineage>
        <taxon>Eukaryota</taxon>
        <taxon>Sar</taxon>
        <taxon>Stramenopiles</taxon>
        <taxon>Bigyra</taxon>
        <taxon>Opalozoa</taxon>
        <taxon>Opalinata</taxon>
        <taxon>Blastocystidae</taxon>
        <taxon>Blastocystis</taxon>
    </lineage>
</organism>
<sequence length="124" mass="14351">MPRIANGRVVDDAPSENRERKNRVLTWDEFTRAPGQSSRNQHAAPNRESKEEVKKEPVKELTMQAPATVAQYLARLLHLEEYNLPIPRENPVIRLNAVFLVFFAFFTFLFGYKMAVLLGVLYFL</sequence>
<feature type="region of interest" description="Disordered" evidence="1">
    <location>
        <begin position="1"/>
        <end position="58"/>
    </location>
</feature>
<keyword evidence="2" id="KW-0472">Membrane</keyword>
<accession>A0A196SA24</accession>
<dbReference type="EMBL" id="LXWW01000506">
    <property type="protein sequence ID" value="OAO12849.1"/>
    <property type="molecule type" value="Genomic_DNA"/>
</dbReference>
<dbReference type="AlphaFoldDB" id="A0A196SA24"/>
<dbReference type="Proteomes" id="UP000078348">
    <property type="component" value="Unassembled WGS sequence"/>
</dbReference>
<gene>
    <name evidence="3" type="ORF">AV274_5449</name>
</gene>
<protein>
    <submittedName>
        <fullName evidence="3">Uncharacterized protein</fullName>
    </submittedName>
</protein>
<keyword evidence="2" id="KW-0812">Transmembrane</keyword>
<feature type="compositionally biased region" description="Basic and acidic residues" evidence="1">
    <location>
        <begin position="9"/>
        <end position="19"/>
    </location>
</feature>
<evidence type="ECO:0000313" key="4">
    <source>
        <dbReference type="Proteomes" id="UP000078348"/>
    </source>
</evidence>
<evidence type="ECO:0000313" key="3">
    <source>
        <dbReference type="EMBL" id="OAO12849.1"/>
    </source>
</evidence>